<dbReference type="GO" id="GO:0005634">
    <property type="term" value="C:nucleus"/>
    <property type="evidence" value="ECO:0007669"/>
    <property type="project" value="UniProtKB-SubCell"/>
</dbReference>
<evidence type="ECO:0000256" key="4">
    <source>
        <dbReference type="SAM" id="MobiDB-lite"/>
    </source>
</evidence>
<dbReference type="InterPro" id="IPR050560">
    <property type="entry name" value="MYB_TF"/>
</dbReference>
<keyword evidence="8" id="KW-1185">Reference proteome</keyword>
<dbReference type="GO" id="GO:0000981">
    <property type="term" value="F:DNA-binding transcription factor activity, RNA polymerase II-specific"/>
    <property type="evidence" value="ECO:0007669"/>
    <property type="project" value="TreeGrafter"/>
</dbReference>
<feature type="domain" description="Myb-like" evidence="5">
    <location>
        <begin position="117"/>
        <end position="168"/>
    </location>
</feature>
<keyword evidence="3" id="KW-0238">DNA-binding</keyword>
<name>A0A7I8L510_SPIIN</name>
<dbReference type="PANTHER" id="PTHR45614">
    <property type="entry name" value="MYB PROTEIN-RELATED"/>
    <property type="match status" value="1"/>
</dbReference>
<feature type="compositionally biased region" description="Low complexity" evidence="4">
    <location>
        <begin position="230"/>
        <end position="240"/>
    </location>
</feature>
<feature type="compositionally biased region" description="Basic residues" evidence="4">
    <location>
        <begin position="105"/>
        <end position="120"/>
    </location>
</feature>
<evidence type="ECO:0000313" key="7">
    <source>
        <dbReference type="EMBL" id="CAA7405097.1"/>
    </source>
</evidence>
<keyword evidence="2" id="KW-0677">Repeat</keyword>
<evidence type="ECO:0000256" key="3">
    <source>
        <dbReference type="ARBA" id="ARBA00023125"/>
    </source>
</evidence>
<feature type="domain" description="HTH myb-type" evidence="6">
    <location>
        <begin position="173"/>
        <end position="223"/>
    </location>
</feature>
<dbReference type="FunFam" id="1.10.10.60:FF:000010">
    <property type="entry name" value="Transcriptional activator Myb isoform A"/>
    <property type="match status" value="1"/>
</dbReference>
<accession>A0A7I8L510</accession>
<dbReference type="CDD" id="cd00167">
    <property type="entry name" value="SANT"/>
    <property type="match status" value="2"/>
</dbReference>
<evidence type="ECO:0000313" key="8">
    <source>
        <dbReference type="Proteomes" id="UP000663760"/>
    </source>
</evidence>
<dbReference type="SUPFAM" id="SSF46689">
    <property type="entry name" value="Homeodomain-like"/>
    <property type="match status" value="1"/>
</dbReference>
<dbReference type="PANTHER" id="PTHR45614:SF285">
    <property type="entry name" value="TRANSCRIPTION FACTOR MYB98"/>
    <property type="match status" value="1"/>
</dbReference>
<evidence type="ECO:0000259" key="6">
    <source>
        <dbReference type="PROSITE" id="PS51294"/>
    </source>
</evidence>
<reference evidence="7" key="1">
    <citation type="submission" date="2020-02" db="EMBL/GenBank/DDBJ databases">
        <authorList>
            <person name="Scholz U."/>
            <person name="Mascher M."/>
            <person name="Fiebig A."/>
        </authorList>
    </citation>
    <scope>NUCLEOTIDE SEQUENCE</scope>
</reference>
<feature type="region of interest" description="Disordered" evidence="4">
    <location>
        <begin position="218"/>
        <end position="270"/>
    </location>
</feature>
<protein>
    <submittedName>
        <fullName evidence="7">Uncharacterized protein</fullName>
    </submittedName>
</protein>
<dbReference type="PROSITE" id="PS50090">
    <property type="entry name" value="MYB_LIKE"/>
    <property type="match status" value="2"/>
</dbReference>
<dbReference type="Proteomes" id="UP000663760">
    <property type="component" value="Chromosome 11"/>
</dbReference>
<comment type="subcellular location">
    <subcellularLocation>
        <location evidence="1">Nucleus</location>
    </subcellularLocation>
</comment>
<dbReference type="EMBL" id="LR746274">
    <property type="protein sequence ID" value="CAA7405097.1"/>
    <property type="molecule type" value="Genomic_DNA"/>
</dbReference>
<evidence type="ECO:0000259" key="5">
    <source>
        <dbReference type="PROSITE" id="PS50090"/>
    </source>
</evidence>
<dbReference type="GO" id="GO:0000978">
    <property type="term" value="F:RNA polymerase II cis-regulatory region sequence-specific DNA binding"/>
    <property type="evidence" value="ECO:0007669"/>
    <property type="project" value="TreeGrafter"/>
</dbReference>
<gene>
    <name evidence="7" type="ORF">SI8410_11015775</name>
</gene>
<organism evidence="7 8">
    <name type="scientific">Spirodela intermedia</name>
    <name type="common">Intermediate duckweed</name>
    <dbReference type="NCBI Taxonomy" id="51605"/>
    <lineage>
        <taxon>Eukaryota</taxon>
        <taxon>Viridiplantae</taxon>
        <taxon>Streptophyta</taxon>
        <taxon>Embryophyta</taxon>
        <taxon>Tracheophyta</taxon>
        <taxon>Spermatophyta</taxon>
        <taxon>Magnoliopsida</taxon>
        <taxon>Liliopsida</taxon>
        <taxon>Araceae</taxon>
        <taxon>Lemnoideae</taxon>
        <taxon>Spirodela</taxon>
    </lineage>
</organism>
<feature type="compositionally biased region" description="Low complexity" evidence="4">
    <location>
        <begin position="261"/>
        <end position="270"/>
    </location>
</feature>
<dbReference type="SMART" id="SM00717">
    <property type="entry name" value="SANT"/>
    <property type="match status" value="2"/>
</dbReference>
<dbReference type="InterPro" id="IPR001005">
    <property type="entry name" value="SANT/Myb"/>
</dbReference>
<dbReference type="InterPro" id="IPR009057">
    <property type="entry name" value="Homeodomain-like_sf"/>
</dbReference>
<feature type="domain" description="HTH myb-type" evidence="6">
    <location>
        <begin position="117"/>
        <end position="172"/>
    </location>
</feature>
<dbReference type="Pfam" id="PF13921">
    <property type="entry name" value="Myb_DNA-bind_6"/>
    <property type="match status" value="1"/>
</dbReference>
<dbReference type="OrthoDB" id="2143914at2759"/>
<feature type="region of interest" description="Disordered" evidence="4">
    <location>
        <begin position="93"/>
        <end position="123"/>
    </location>
</feature>
<proteinExistence type="predicted"/>
<dbReference type="AlphaFoldDB" id="A0A7I8L510"/>
<evidence type="ECO:0000256" key="1">
    <source>
        <dbReference type="ARBA" id="ARBA00004123"/>
    </source>
</evidence>
<feature type="domain" description="Myb-like" evidence="5">
    <location>
        <begin position="169"/>
        <end position="219"/>
    </location>
</feature>
<evidence type="ECO:0000256" key="2">
    <source>
        <dbReference type="ARBA" id="ARBA00022737"/>
    </source>
</evidence>
<dbReference type="Gene3D" id="1.10.10.60">
    <property type="entry name" value="Homeodomain-like"/>
    <property type="match status" value="2"/>
</dbReference>
<dbReference type="PROSITE" id="PS51294">
    <property type="entry name" value="HTH_MYB"/>
    <property type="match status" value="2"/>
</dbReference>
<feature type="compositionally biased region" description="Basic residues" evidence="4">
    <location>
        <begin position="218"/>
        <end position="229"/>
    </location>
</feature>
<sequence length="355" mass="38723">MDCPVSKVEPGEEICSLLDEYCYYCGSEDFQSLGTTFSEDFHGLFAGNAFYDGGGDVALPGHLTAGVVQTPPPQAVLDAVPLAAFPPLNGVAHDLTAGGETQKRSANRKAGGKSRKRPHVVKGQWSVEEDRTLARLVEEHGVRRWSFIAQNLNGRVGKQCRERWHNHLRPNIKKDTWSEEEDRILIEAHVEVGNRWAEIARRLPGRTENSIKNHWNATKRRQFARRRQRSSSSRNPRPSSLLQDYIRSLQPAADPPPPPSSSGAAAVGEEVTGGGGEQLLLLPMFDLSDVPEFLLDDGGIFSGVAGGGGGAAPLVGPLWEEEEAAPPVLGECDDVKREMDLMEMMIAQGGGCFCF</sequence>
<dbReference type="FunFam" id="1.10.10.60:FF:000381">
    <property type="entry name" value="Transcription factor MYB119"/>
    <property type="match status" value="1"/>
</dbReference>
<dbReference type="InterPro" id="IPR017930">
    <property type="entry name" value="Myb_dom"/>
</dbReference>